<protein>
    <submittedName>
        <fullName evidence="1">Uncharacterized protein</fullName>
    </submittedName>
</protein>
<evidence type="ECO:0000313" key="2">
    <source>
        <dbReference type="Proteomes" id="UP000622245"/>
    </source>
</evidence>
<organism evidence="1 2">
    <name type="scientific">Micromonospora tarensis</name>
    <dbReference type="NCBI Taxonomy" id="2806100"/>
    <lineage>
        <taxon>Bacteria</taxon>
        <taxon>Bacillati</taxon>
        <taxon>Actinomycetota</taxon>
        <taxon>Actinomycetes</taxon>
        <taxon>Micromonosporales</taxon>
        <taxon>Micromonosporaceae</taxon>
        <taxon>Micromonospora</taxon>
    </lineage>
</organism>
<dbReference type="Proteomes" id="UP000622245">
    <property type="component" value="Unassembled WGS sequence"/>
</dbReference>
<dbReference type="EMBL" id="JAEVHL010000017">
    <property type="protein sequence ID" value="MBM0275125.1"/>
    <property type="molecule type" value="Genomic_DNA"/>
</dbReference>
<reference evidence="1 2" key="1">
    <citation type="submission" date="2021-01" db="EMBL/GenBank/DDBJ databases">
        <title>Draft genome sequence of Micromonospora sp. strain STR1s_6.</title>
        <authorList>
            <person name="Karlyshev A."/>
            <person name="Jawad R."/>
        </authorList>
    </citation>
    <scope>NUCLEOTIDE SEQUENCE [LARGE SCALE GENOMIC DNA]</scope>
    <source>
        <strain evidence="1 2">STR1S-6</strain>
    </source>
</reference>
<gene>
    <name evidence="1" type="ORF">JM949_06460</name>
</gene>
<accession>A0ABS1YCK0</accession>
<dbReference type="RefSeq" id="WP_203147531.1">
    <property type="nucleotide sequence ID" value="NZ_JAEVHL010000017.1"/>
</dbReference>
<sequence>MTAPTMTVSELQARVDRGVVWLDEHIPDWWRTDRPSQGFDQGGAIDLGELRMKDPCWCVLGQLIGNYYRTEIPLDEAVAFGFDVESCTRPEMADEFDALTELWTRVIEQRRAEVTGRG</sequence>
<proteinExistence type="predicted"/>
<evidence type="ECO:0000313" key="1">
    <source>
        <dbReference type="EMBL" id="MBM0275125.1"/>
    </source>
</evidence>
<keyword evidence="2" id="KW-1185">Reference proteome</keyword>
<name>A0ABS1YCK0_9ACTN</name>
<comment type="caution">
    <text evidence="1">The sequence shown here is derived from an EMBL/GenBank/DDBJ whole genome shotgun (WGS) entry which is preliminary data.</text>
</comment>